<dbReference type="AlphaFoldDB" id="L0GZZ1"/>
<feature type="domain" description="J" evidence="4">
    <location>
        <begin position="42"/>
        <end position="108"/>
    </location>
</feature>
<keyword evidence="6" id="KW-1185">Reference proteome</keyword>
<dbReference type="KEGG" id="tmb:Thimo_2663"/>
<dbReference type="CDD" id="cd06257">
    <property type="entry name" value="DnaJ"/>
    <property type="match status" value="1"/>
</dbReference>
<evidence type="ECO:0000313" key="6">
    <source>
        <dbReference type="Proteomes" id="UP000010816"/>
    </source>
</evidence>
<evidence type="ECO:0000256" key="2">
    <source>
        <dbReference type="SAM" id="MobiDB-lite"/>
    </source>
</evidence>
<accession>L0GZZ1</accession>
<dbReference type="PANTHER" id="PTHR24074">
    <property type="entry name" value="CO-CHAPERONE PROTEIN DJLA"/>
    <property type="match status" value="1"/>
</dbReference>
<dbReference type="SUPFAM" id="SSF54427">
    <property type="entry name" value="NTF2-like"/>
    <property type="match status" value="1"/>
</dbReference>
<gene>
    <name evidence="5" type="ORF">Thimo_2663</name>
</gene>
<proteinExistence type="predicted"/>
<keyword evidence="3" id="KW-0812">Transmembrane</keyword>
<dbReference type="PATRIC" id="fig|765912.4.peg.2612"/>
<dbReference type="Pfam" id="PF00226">
    <property type="entry name" value="DnaJ"/>
    <property type="match status" value="1"/>
</dbReference>
<evidence type="ECO:0000313" key="5">
    <source>
        <dbReference type="EMBL" id="AGA91382.1"/>
    </source>
</evidence>
<name>L0GZZ1_9GAMM</name>
<feature type="transmembrane region" description="Helical" evidence="3">
    <location>
        <begin position="150"/>
        <end position="172"/>
    </location>
</feature>
<feature type="compositionally biased region" description="Basic and acidic residues" evidence="2">
    <location>
        <begin position="344"/>
        <end position="357"/>
    </location>
</feature>
<organism evidence="5 6">
    <name type="scientific">Thioflavicoccus mobilis 8321</name>
    <dbReference type="NCBI Taxonomy" id="765912"/>
    <lineage>
        <taxon>Bacteria</taxon>
        <taxon>Pseudomonadati</taxon>
        <taxon>Pseudomonadota</taxon>
        <taxon>Gammaproteobacteria</taxon>
        <taxon>Chromatiales</taxon>
        <taxon>Chromatiaceae</taxon>
        <taxon>Thioflavicoccus</taxon>
    </lineage>
</organism>
<dbReference type="InterPro" id="IPR001623">
    <property type="entry name" value="DnaJ_domain"/>
</dbReference>
<feature type="region of interest" description="Disordered" evidence="2">
    <location>
        <begin position="213"/>
        <end position="250"/>
    </location>
</feature>
<dbReference type="SUPFAM" id="SSF46565">
    <property type="entry name" value="Chaperone J-domain"/>
    <property type="match status" value="1"/>
</dbReference>
<dbReference type="InterPro" id="IPR032710">
    <property type="entry name" value="NTF2-like_dom_sf"/>
</dbReference>
<feature type="compositionally biased region" description="Basic and acidic residues" evidence="2">
    <location>
        <begin position="234"/>
        <end position="247"/>
    </location>
</feature>
<dbReference type="PRINTS" id="PR00625">
    <property type="entry name" value="JDOMAIN"/>
</dbReference>
<dbReference type="EMBL" id="CP003051">
    <property type="protein sequence ID" value="AGA91382.1"/>
    <property type="molecule type" value="Genomic_DNA"/>
</dbReference>
<evidence type="ECO:0000259" key="4">
    <source>
        <dbReference type="PROSITE" id="PS50076"/>
    </source>
</evidence>
<dbReference type="eggNOG" id="COG0484">
    <property type="taxonomic scope" value="Bacteria"/>
</dbReference>
<dbReference type="Gene3D" id="1.10.287.110">
    <property type="entry name" value="DnaJ domain"/>
    <property type="match status" value="1"/>
</dbReference>
<feature type="region of interest" description="Disordered" evidence="2">
    <location>
        <begin position="323"/>
        <end position="409"/>
    </location>
</feature>
<feature type="compositionally biased region" description="Polar residues" evidence="2">
    <location>
        <begin position="395"/>
        <end position="409"/>
    </location>
</feature>
<dbReference type="HOGENOM" id="CLU_504251_0_0_6"/>
<dbReference type="PROSITE" id="PS50076">
    <property type="entry name" value="DNAJ_2"/>
    <property type="match status" value="1"/>
</dbReference>
<protein>
    <submittedName>
        <fullName evidence="5">DnaJ-class molecular chaperone with C-terminal Zn finger domain</fullName>
    </submittedName>
</protein>
<dbReference type="Proteomes" id="UP000010816">
    <property type="component" value="Chromosome"/>
</dbReference>
<dbReference type="InterPro" id="IPR036869">
    <property type="entry name" value="J_dom_sf"/>
</dbReference>
<dbReference type="Gene3D" id="3.10.450.50">
    <property type="match status" value="1"/>
</dbReference>
<reference evidence="5 6" key="1">
    <citation type="submission" date="2011-09" db="EMBL/GenBank/DDBJ databases">
        <title>Complete sequence of chromosome of Thioflavicoccus mobilis 8321.</title>
        <authorList>
            <consortium name="US DOE Joint Genome Institute"/>
            <person name="Lucas S."/>
            <person name="Han J."/>
            <person name="Lapidus A."/>
            <person name="Cheng J.-F."/>
            <person name="Goodwin L."/>
            <person name="Pitluck S."/>
            <person name="Peters L."/>
            <person name="Ovchinnikova G."/>
            <person name="Lu M."/>
            <person name="Detter J.C."/>
            <person name="Han C."/>
            <person name="Tapia R."/>
            <person name="Land M."/>
            <person name="Hauser L."/>
            <person name="Kyrpides N."/>
            <person name="Ivanova N."/>
            <person name="Pagani I."/>
            <person name="Vogl K."/>
            <person name="Liu Z."/>
            <person name="Imhoff J."/>
            <person name="Thiel V."/>
            <person name="Frigaard N.-U."/>
            <person name="Bryant D."/>
            <person name="Woyke T."/>
        </authorList>
    </citation>
    <scope>NUCLEOTIDE SEQUENCE [LARGE SCALE GENOMIC DNA]</scope>
    <source>
        <strain evidence="5 6">8321</strain>
    </source>
</reference>
<evidence type="ECO:0000256" key="1">
    <source>
        <dbReference type="ARBA" id="ARBA00023186"/>
    </source>
</evidence>
<keyword evidence="1" id="KW-0143">Chaperone</keyword>
<evidence type="ECO:0000256" key="3">
    <source>
        <dbReference type="SAM" id="Phobius"/>
    </source>
</evidence>
<sequence length="540" mass="57606">MGAALARPRVDDTARHVGLTSMEVQEIARFFLRHVLLISGADHYRVLGVSRDADAEIIREHYHLLIRLFHPDRIVGEEGLEEVESARLNVAYHILRDAERRAHYDAELAASGLNEKFGELTREAFVPNYCVATAVGDWGGRRTRSQGVRIARMVGGGVLGVVVTFALALLVLPARPVLRIPLDRVPQPAPLPAYLGGGVTEGRGLVDGRVATGNRVPKVGDGGGRLTGSGVQSAEDRTTDAQARPEKGQAALGLERNSTKVSGVTSFDEVADGARVPTLGATAGALDGSSLPAGSAETDKELRLRSDEAVRYAPELSAMRVDQGSSVSVSQEGAGMTFRMRSASRRDAVHQKREITHEQSAGTAVNRGVQPKNGLGASRGSSVSSKRDGSRQDDQLVSSDSRSRSGAQGTGLVSNAFLGNANSEKIISDFEAAYEAGNVGQLAGLFALDAVINEGAGRTFIRAHYADFFRQVPQRSLVFGAMHWFVTAQDLVVAEGSVHVGAKARGAADWRRASGTIRFELASSGDGYRIQKMIYDLGSK</sequence>
<dbReference type="SMART" id="SM00271">
    <property type="entry name" value="DnaJ"/>
    <property type="match status" value="1"/>
</dbReference>
<dbReference type="InterPro" id="IPR050817">
    <property type="entry name" value="DjlA_DnaK_co-chaperone"/>
</dbReference>
<keyword evidence="3" id="KW-0472">Membrane</keyword>
<keyword evidence="3" id="KW-1133">Transmembrane helix</keyword>
<feature type="compositionally biased region" description="Basic and acidic residues" evidence="2">
    <location>
        <begin position="385"/>
        <end position="394"/>
    </location>
</feature>